<keyword evidence="3" id="KW-1185">Reference proteome</keyword>
<name>A0A1V6P4K3_PENPO</name>
<feature type="region of interest" description="Disordered" evidence="1">
    <location>
        <begin position="66"/>
        <end position="105"/>
    </location>
</feature>
<reference evidence="3" key="1">
    <citation type="journal article" date="2017" name="Nat. Microbiol.">
        <title>Global analysis of biosynthetic gene clusters reveals vast potential of secondary metabolite production in Penicillium species.</title>
        <authorList>
            <person name="Nielsen J.C."/>
            <person name="Grijseels S."/>
            <person name="Prigent S."/>
            <person name="Ji B."/>
            <person name="Dainat J."/>
            <person name="Nielsen K.F."/>
            <person name="Frisvad J.C."/>
            <person name="Workman M."/>
            <person name="Nielsen J."/>
        </authorList>
    </citation>
    <scope>NUCLEOTIDE SEQUENCE [LARGE SCALE GENOMIC DNA]</scope>
    <source>
        <strain evidence="3">IBT 4502</strain>
    </source>
</reference>
<accession>A0A1V6P4K3</accession>
<dbReference type="Proteomes" id="UP000191408">
    <property type="component" value="Unassembled WGS sequence"/>
</dbReference>
<sequence>MSSSLWPATENTVPSASGRQSPPQRADHQSSNDNLFVWDSHQDFAIRTEQHSYDLQDLNQPLTFPSVSSGASLDKEQPTFPNFPNPTHRPFTNIQSDDLPDATSPSTLEIQTSVWSTTSQQLSDHSGPRNETSKEARFASLLEHCARLQRYIMTMEEYDSTTSDEGTTSMSKEIGMSDGPLREVLEDIDASCKLMSEMCDEGLSSKFTSAQVNSPLDSASICLITTVTFKVFQICDILFNGQGLRICSINDVLLQKRLDFNITQAGIVTARIENLTQNNIHILQELLRKAVHIEERFTSQRGGSVMDKGKFRS</sequence>
<evidence type="ECO:0000313" key="3">
    <source>
        <dbReference type="Proteomes" id="UP000191408"/>
    </source>
</evidence>
<evidence type="ECO:0000256" key="1">
    <source>
        <dbReference type="SAM" id="MobiDB-lite"/>
    </source>
</evidence>
<dbReference type="AlphaFoldDB" id="A0A1V6P4K3"/>
<protein>
    <submittedName>
        <fullName evidence="2">Uncharacterized protein</fullName>
    </submittedName>
</protein>
<organism evidence="2 3">
    <name type="scientific">Penicillium polonicum</name>
    <dbReference type="NCBI Taxonomy" id="60169"/>
    <lineage>
        <taxon>Eukaryota</taxon>
        <taxon>Fungi</taxon>
        <taxon>Dikarya</taxon>
        <taxon>Ascomycota</taxon>
        <taxon>Pezizomycotina</taxon>
        <taxon>Eurotiomycetes</taxon>
        <taxon>Eurotiomycetidae</taxon>
        <taxon>Eurotiales</taxon>
        <taxon>Aspergillaceae</taxon>
        <taxon>Penicillium</taxon>
    </lineage>
</organism>
<evidence type="ECO:0000313" key="2">
    <source>
        <dbReference type="EMBL" id="OQD71884.1"/>
    </source>
</evidence>
<dbReference type="OrthoDB" id="4337564at2759"/>
<dbReference type="EMBL" id="MDYM01000001">
    <property type="protein sequence ID" value="OQD71884.1"/>
    <property type="molecule type" value="Genomic_DNA"/>
</dbReference>
<feature type="compositionally biased region" description="Polar residues" evidence="1">
    <location>
        <begin position="1"/>
        <end position="24"/>
    </location>
</feature>
<feature type="region of interest" description="Disordered" evidence="1">
    <location>
        <begin position="1"/>
        <end position="34"/>
    </location>
</feature>
<proteinExistence type="predicted"/>
<gene>
    <name evidence="2" type="ORF">PENPOL_c001G04966</name>
</gene>
<comment type="caution">
    <text evidence="2">The sequence shown here is derived from an EMBL/GenBank/DDBJ whole genome shotgun (WGS) entry which is preliminary data.</text>
</comment>